<comment type="function">
    <text evidence="2">Catalyzes the dismutation of two molecules of 6,7-dimethyl-8-ribityllumazine, resulting in the formation of riboflavin and 5-amino-6-(D-ribitylamino)uracil.</text>
</comment>
<evidence type="ECO:0000259" key="11">
    <source>
        <dbReference type="PROSITE" id="PS51177"/>
    </source>
</evidence>
<dbReference type="RefSeq" id="WP_013104128.1">
    <property type="nucleotide sequence ID" value="NZ_CP037939.1"/>
</dbReference>
<keyword evidence="6" id="KW-0686">Riboflavin biosynthesis</keyword>
<dbReference type="SUPFAM" id="SSF63380">
    <property type="entry name" value="Riboflavin synthase domain-like"/>
    <property type="match status" value="2"/>
</dbReference>
<dbReference type="NCBIfam" id="TIGR00187">
    <property type="entry name" value="ribE"/>
    <property type="match status" value="1"/>
</dbReference>
<feature type="repeat" description="Lumazine-binding" evidence="10">
    <location>
        <begin position="99"/>
        <end position="196"/>
    </location>
</feature>
<evidence type="ECO:0000256" key="4">
    <source>
        <dbReference type="ARBA" id="ARBA00012827"/>
    </source>
</evidence>
<proteinExistence type="predicted"/>
<evidence type="ECO:0000256" key="6">
    <source>
        <dbReference type="ARBA" id="ARBA00022619"/>
    </source>
</evidence>
<dbReference type="PANTHER" id="PTHR21098">
    <property type="entry name" value="RIBOFLAVIN SYNTHASE ALPHA CHAIN"/>
    <property type="match status" value="1"/>
</dbReference>
<evidence type="ECO:0000256" key="2">
    <source>
        <dbReference type="ARBA" id="ARBA00002803"/>
    </source>
</evidence>
<comment type="pathway">
    <text evidence="3">Cofactor biosynthesis; riboflavin biosynthesis; riboflavin from 2-hydroxy-3-oxobutyl phosphate and 5-amino-6-(D-ribitylamino)uracil: step 2/2.</text>
</comment>
<evidence type="ECO:0000256" key="10">
    <source>
        <dbReference type="PROSITE-ProRule" id="PRU00524"/>
    </source>
</evidence>
<name>A0ABX5SJW4_9LACO</name>
<comment type="catalytic activity">
    <reaction evidence="1">
        <text>2 6,7-dimethyl-8-(1-D-ribityl)lumazine + H(+) = 5-amino-6-(D-ribitylamino)uracil + riboflavin</text>
        <dbReference type="Rhea" id="RHEA:20772"/>
        <dbReference type="ChEBI" id="CHEBI:15378"/>
        <dbReference type="ChEBI" id="CHEBI:15934"/>
        <dbReference type="ChEBI" id="CHEBI:57986"/>
        <dbReference type="ChEBI" id="CHEBI:58201"/>
        <dbReference type="EC" id="2.5.1.9"/>
    </reaction>
</comment>
<keyword evidence="13" id="KW-1185">Reference proteome</keyword>
<dbReference type="PIRSF" id="PIRSF000498">
    <property type="entry name" value="Riboflavin_syn_A"/>
    <property type="match status" value="1"/>
</dbReference>
<dbReference type="InterPro" id="IPR017938">
    <property type="entry name" value="Riboflavin_synthase-like_b-brl"/>
</dbReference>
<dbReference type="GO" id="GO:0004746">
    <property type="term" value="F:riboflavin synthase activity"/>
    <property type="evidence" value="ECO:0007669"/>
    <property type="project" value="UniProtKB-EC"/>
</dbReference>
<evidence type="ECO:0000313" key="13">
    <source>
        <dbReference type="Proteomes" id="UP000295756"/>
    </source>
</evidence>
<evidence type="ECO:0000256" key="9">
    <source>
        <dbReference type="NCBIfam" id="TIGR00187"/>
    </source>
</evidence>
<dbReference type="InterPro" id="IPR026017">
    <property type="entry name" value="Lumazine-bd_dom"/>
</dbReference>
<dbReference type="Gene3D" id="2.40.30.20">
    <property type="match status" value="2"/>
</dbReference>
<evidence type="ECO:0000256" key="5">
    <source>
        <dbReference type="ARBA" id="ARBA00013950"/>
    </source>
</evidence>
<dbReference type="Pfam" id="PF00677">
    <property type="entry name" value="Lum_binding"/>
    <property type="match status" value="2"/>
</dbReference>
<dbReference type="EMBL" id="CP037939">
    <property type="protein sequence ID" value="QBR47659.1"/>
    <property type="molecule type" value="Genomic_DNA"/>
</dbReference>
<feature type="domain" description="Lumazine-binding" evidence="11">
    <location>
        <begin position="99"/>
        <end position="196"/>
    </location>
</feature>
<evidence type="ECO:0000256" key="8">
    <source>
        <dbReference type="ARBA" id="ARBA00022737"/>
    </source>
</evidence>
<keyword evidence="7 12" id="KW-0808">Transferase</keyword>
<accession>A0ABX5SJW4</accession>
<dbReference type="EC" id="2.5.1.9" evidence="4 9"/>
<dbReference type="PANTHER" id="PTHR21098:SF12">
    <property type="entry name" value="RIBOFLAVIN SYNTHASE"/>
    <property type="match status" value="1"/>
</dbReference>
<evidence type="ECO:0000313" key="12">
    <source>
        <dbReference type="EMBL" id="QBR47659.1"/>
    </source>
</evidence>
<evidence type="ECO:0000256" key="7">
    <source>
        <dbReference type="ARBA" id="ARBA00022679"/>
    </source>
</evidence>
<dbReference type="InterPro" id="IPR001783">
    <property type="entry name" value="Lumazine-bd"/>
</dbReference>
<dbReference type="Proteomes" id="UP000295756">
    <property type="component" value="Chromosome"/>
</dbReference>
<gene>
    <name evidence="12" type="ORF">EW139_05805</name>
</gene>
<feature type="domain" description="Lumazine-binding" evidence="11">
    <location>
        <begin position="1"/>
        <end position="98"/>
    </location>
</feature>
<protein>
    <recommendedName>
        <fullName evidence="5 9">Riboflavin synthase</fullName>
        <ecNumber evidence="4 9">2.5.1.9</ecNumber>
    </recommendedName>
</protein>
<dbReference type="CDD" id="cd00402">
    <property type="entry name" value="Riboflavin_synthase_like"/>
    <property type="match status" value="1"/>
</dbReference>
<dbReference type="PROSITE" id="PS51177">
    <property type="entry name" value="LUMAZINE_BIND"/>
    <property type="match status" value="2"/>
</dbReference>
<reference evidence="12 13" key="1">
    <citation type="submission" date="2019-03" db="EMBL/GenBank/DDBJ databases">
        <title>Complete Genome Sequence of Leuconostoc kimchii strain NKJ218 Isolated from Homemade Kimchi.</title>
        <authorList>
            <person name="Jung J.Y."/>
            <person name="Jin H.M."/>
            <person name="Jung J.-W."/>
            <person name="Lee S.-Y."/>
            <person name="Ryu B.-G."/>
            <person name="Han S.-S."/>
            <person name="Kang H.K."/>
            <person name="Choi H.W."/>
            <person name="Chung E.J."/>
            <person name="Choi K.-M."/>
        </authorList>
    </citation>
    <scope>NUCLEOTIDE SEQUENCE [LARGE SCALE GENOMIC DNA]</scope>
    <source>
        <strain evidence="12 13">NKJ218</strain>
    </source>
</reference>
<evidence type="ECO:0000256" key="1">
    <source>
        <dbReference type="ARBA" id="ARBA00000968"/>
    </source>
</evidence>
<dbReference type="NCBIfam" id="NF006767">
    <property type="entry name" value="PRK09289.1"/>
    <property type="match status" value="1"/>
</dbReference>
<keyword evidence="8" id="KW-0677">Repeat</keyword>
<sequence length="196" mass="22013">MFTGITQNIGQLENMMLINDKNMRLRISTETNYFSDSALGASIMVDGVCLTMIASEQNYADFDIMMPTFETTIVQDYRVGQRVNLEKAILASERFDGHFVLGHVDTTAQVIHRQQVDETVMLTFQVGHNQVMRQIVAKGSITISGVSLTVVKTVNDTFQIGLIPYTLTHTNLDSLEVTDRVNIETDILAKYLNQED</sequence>
<organism evidence="12 13">
    <name type="scientific">Leuconostoc kimchii</name>
    <dbReference type="NCBI Taxonomy" id="136609"/>
    <lineage>
        <taxon>Bacteria</taxon>
        <taxon>Bacillati</taxon>
        <taxon>Bacillota</taxon>
        <taxon>Bacilli</taxon>
        <taxon>Lactobacillales</taxon>
        <taxon>Lactobacillaceae</taxon>
        <taxon>Leuconostoc</taxon>
    </lineage>
</organism>
<feature type="repeat" description="Lumazine-binding" evidence="10">
    <location>
        <begin position="1"/>
        <end position="98"/>
    </location>
</feature>
<evidence type="ECO:0000256" key="3">
    <source>
        <dbReference type="ARBA" id="ARBA00004887"/>
    </source>
</evidence>
<dbReference type="InterPro" id="IPR023366">
    <property type="entry name" value="ATP_synth_asu-like_sf"/>
</dbReference>